<keyword evidence="4 6" id="KW-0862">Zinc</keyword>
<evidence type="ECO:0000256" key="5">
    <source>
        <dbReference type="ARBA" id="ARBA00023049"/>
    </source>
</evidence>
<dbReference type="InterPro" id="IPR001567">
    <property type="entry name" value="Pept_M3A_M3B_dom"/>
</dbReference>
<dbReference type="Gene3D" id="1.20.140.70">
    <property type="entry name" value="Oligopeptidase f, N-terminal domain"/>
    <property type="match status" value="1"/>
</dbReference>
<organism evidence="9 10">
    <name type="scientific">Orenia metallireducens</name>
    <dbReference type="NCBI Taxonomy" id="1413210"/>
    <lineage>
        <taxon>Bacteria</taxon>
        <taxon>Bacillati</taxon>
        <taxon>Bacillota</taxon>
        <taxon>Clostridia</taxon>
        <taxon>Halanaerobiales</taxon>
        <taxon>Halobacteroidaceae</taxon>
        <taxon>Orenia</taxon>
    </lineage>
</organism>
<evidence type="ECO:0000313" key="10">
    <source>
        <dbReference type="Proteomes" id="UP000093514"/>
    </source>
</evidence>
<comment type="cofactor">
    <cofactor evidence="6">
        <name>Zn(2+)</name>
        <dbReference type="ChEBI" id="CHEBI:29105"/>
    </cofactor>
    <text evidence="6">Binds 1 zinc ion.</text>
</comment>
<keyword evidence="2 6" id="KW-0479">Metal-binding</keyword>
<dbReference type="Pfam" id="PF01432">
    <property type="entry name" value="Peptidase_M3"/>
    <property type="match status" value="1"/>
</dbReference>
<keyword evidence="10" id="KW-1185">Reference proteome</keyword>
<evidence type="ECO:0000256" key="6">
    <source>
        <dbReference type="RuleBase" id="RU003435"/>
    </source>
</evidence>
<dbReference type="GO" id="GO:0006508">
    <property type="term" value="P:proteolysis"/>
    <property type="evidence" value="ECO:0007669"/>
    <property type="project" value="UniProtKB-KW"/>
</dbReference>
<reference evidence="10" key="1">
    <citation type="submission" date="2016-07" db="EMBL/GenBank/DDBJ databases">
        <authorList>
            <person name="Florea S."/>
            <person name="Webb J.S."/>
            <person name="Jaromczyk J."/>
            <person name="Schardl C.L."/>
        </authorList>
    </citation>
    <scope>NUCLEOTIDE SEQUENCE [LARGE SCALE GENOMIC DNA]</scope>
    <source>
        <strain evidence="10">Z6</strain>
    </source>
</reference>
<keyword evidence="1 6" id="KW-0645">Protease</keyword>
<evidence type="ECO:0000256" key="2">
    <source>
        <dbReference type="ARBA" id="ARBA00022723"/>
    </source>
</evidence>
<evidence type="ECO:0000256" key="3">
    <source>
        <dbReference type="ARBA" id="ARBA00022801"/>
    </source>
</evidence>
<dbReference type="NCBIfam" id="TIGR02290">
    <property type="entry name" value="M3_fam_3"/>
    <property type="match status" value="1"/>
</dbReference>
<evidence type="ECO:0000259" key="7">
    <source>
        <dbReference type="Pfam" id="PF01432"/>
    </source>
</evidence>
<accession>A0A1C0A8A0</accession>
<name>A0A1C0A8A0_9FIRM</name>
<dbReference type="InterPro" id="IPR042088">
    <property type="entry name" value="OligoPept_F_C"/>
</dbReference>
<evidence type="ECO:0000256" key="4">
    <source>
        <dbReference type="ARBA" id="ARBA00022833"/>
    </source>
</evidence>
<comment type="caution">
    <text evidence="9">The sequence shown here is derived from an EMBL/GenBank/DDBJ whole genome shotgun (WGS) entry which is preliminary data.</text>
</comment>
<dbReference type="RefSeq" id="WP_068718326.1">
    <property type="nucleotide sequence ID" value="NZ_LWDV01000009.1"/>
</dbReference>
<dbReference type="InterPro" id="IPR001333">
    <property type="entry name" value="Peptidase_M32_Taq"/>
</dbReference>
<dbReference type="SUPFAM" id="SSF55486">
    <property type="entry name" value="Metalloproteases ('zincins'), catalytic domain"/>
    <property type="match status" value="1"/>
</dbReference>
<dbReference type="Gene3D" id="1.10.1370.20">
    <property type="entry name" value="Oligoendopeptidase f, C-terminal domain"/>
    <property type="match status" value="1"/>
</dbReference>
<reference evidence="9 10" key="2">
    <citation type="submission" date="2016-08" db="EMBL/GenBank/DDBJ databases">
        <title>Orenia metallireducens sp. nov. strain Z6, a Novel Metal-reducing Firmicute from the Deep Subsurface.</title>
        <authorList>
            <person name="Maxim B.I."/>
            <person name="Kenneth K."/>
            <person name="Flynn T.M."/>
            <person name="Oloughlin E.J."/>
            <person name="Locke R.A."/>
            <person name="Weber J.R."/>
            <person name="Egan S.M."/>
            <person name="Mackie R.I."/>
            <person name="Cann I.K."/>
        </authorList>
    </citation>
    <scope>NUCLEOTIDE SEQUENCE [LARGE SCALE GENOMIC DNA]</scope>
    <source>
        <strain evidence="9 10">Z6</strain>
    </source>
</reference>
<keyword evidence="3 6" id="KW-0378">Hydrolase</keyword>
<evidence type="ECO:0000313" key="9">
    <source>
        <dbReference type="EMBL" id="OCL26467.1"/>
    </source>
</evidence>
<evidence type="ECO:0000259" key="8">
    <source>
        <dbReference type="Pfam" id="PF08439"/>
    </source>
</evidence>
<dbReference type="OrthoDB" id="9769691at2"/>
<dbReference type="Pfam" id="PF08439">
    <property type="entry name" value="Peptidase_M3_N"/>
    <property type="match status" value="1"/>
</dbReference>
<feature type="domain" description="Oligopeptidase F N-terminal" evidence="8">
    <location>
        <begin position="114"/>
        <end position="174"/>
    </location>
</feature>
<dbReference type="GO" id="GO:0046872">
    <property type="term" value="F:metal ion binding"/>
    <property type="evidence" value="ECO:0007669"/>
    <property type="project" value="UniProtKB-UniRule"/>
</dbReference>
<evidence type="ECO:0000256" key="1">
    <source>
        <dbReference type="ARBA" id="ARBA00022670"/>
    </source>
</evidence>
<dbReference type="InterPro" id="IPR011977">
    <property type="entry name" value="Pept_M3B_clade3"/>
</dbReference>
<dbReference type="GO" id="GO:0004181">
    <property type="term" value="F:metallocarboxypeptidase activity"/>
    <property type="evidence" value="ECO:0007669"/>
    <property type="project" value="InterPro"/>
</dbReference>
<dbReference type="PANTHER" id="PTHR34217">
    <property type="entry name" value="METAL-DEPENDENT CARBOXYPEPTIDASE"/>
    <property type="match status" value="1"/>
</dbReference>
<comment type="similarity">
    <text evidence="6">Belongs to the peptidase M3 family.</text>
</comment>
<dbReference type="CDD" id="cd09607">
    <property type="entry name" value="M3B_PepF"/>
    <property type="match status" value="1"/>
</dbReference>
<protein>
    <submittedName>
        <fullName evidence="9">Oligoendopeptidase F</fullName>
    </submittedName>
</protein>
<dbReference type="GO" id="GO:0004222">
    <property type="term" value="F:metalloendopeptidase activity"/>
    <property type="evidence" value="ECO:0007669"/>
    <property type="project" value="InterPro"/>
</dbReference>
<dbReference type="EMBL" id="LWDV01000009">
    <property type="protein sequence ID" value="OCL26467.1"/>
    <property type="molecule type" value="Genomic_DNA"/>
</dbReference>
<dbReference type="PANTHER" id="PTHR34217:SF1">
    <property type="entry name" value="CARBOXYPEPTIDASE 1"/>
    <property type="match status" value="1"/>
</dbReference>
<sequence>MDLRWSLKELYPSFDSKKFKSDFKRLEDKISEISKLSEDGLDNRDNPIQQAEEYIILLKEIYTLFELLFNFSQLTLSVEAKNQQALKVIESLEEKEVLLTKPSVKFQKWIASLDDLERIIESSKLLTEHKFFLLELAKESKYLLSEEQEILIAKMSSTASKAWEKLYDLLTSTLLVKIEIDGEEKELPLPVIRNMAYEDDLVLRKNAYQAELKSYEQIEESIAAALNGIKGEVLTISEQRGYQSPLEKTLLDSRMEAETLEVMFKAIKEYLPLFHNYYRKKAELLGYNDGLPFYDLFAPIGEAKMRFTYDEARKFIVDNFRSFNDDLANYADNAFAKRWIDAEPRDGKRGGAFCSNIHPIGESRILANFTGSLSDVLTLAHELGHGYHGSCLVDESIINSDYPMPLAETASIFCETIVQKATLDKASKEEVLTILESSISDAGQVIVDIYSRYLFESEVFKRRKESSLSVDELKEMMVDAQKKAYGRGLDHNYLHPYMWLCKPHYYSAELNFYNFPYAFGLLFAKGIYAQYLEKGQEFIQEYNSLLAVSGKNDIINVAKTIGIDVNSIDFWRNSLDIIKRDIEEFLKF</sequence>
<dbReference type="AlphaFoldDB" id="A0A1C0A8A0"/>
<dbReference type="Proteomes" id="UP000093514">
    <property type="component" value="Unassembled WGS sequence"/>
</dbReference>
<gene>
    <name evidence="9" type="ORF">U472_10745</name>
</gene>
<keyword evidence="5 6" id="KW-0482">Metalloprotease</keyword>
<dbReference type="InterPro" id="IPR013647">
    <property type="entry name" value="OligopepF_N_dom"/>
</dbReference>
<feature type="domain" description="Peptidase M3A/M3B catalytic" evidence="7">
    <location>
        <begin position="195"/>
        <end position="575"/>
    </location>
</feature>
<proteinExistence type="inferred from homology"/>
<dbReference type="InterPro" id="IPR034006">
    <property type="entry name" value="M3B_PepF_2"/>
</dbReference>